<reference evidence="9 10" key="1">
    <citation type="submission" date="2024-09" db="EMBL/GenBank/DDBJ databases">
        <authorList>
            <person name="Sun Q."/>
            <person name="Mori K."/>
        </authorList>
    </citation>
    <scope>NUCLEOTIDE SEQUENCE [LARGE SCALE GENOMIC DNA]</scope>
    <source>
        <strain evidence="9 10">CCM 7765</strain>
    </source>
</reference>
<organism evidence="9 10">
    <name type="scientific">Olivibacter oleidegradans</name>
    <dbReference type="NCBI Taxonomy" id="760123"/>
    <lineage>
        <taxon>Bacteria</taxon>
        <taxon>Pseudomonadati</taxon>
        <taxon>Bacteroidota</taxon>
        <taxon>Sphingobacteriia</taxon>
        <taxon>Sphingobacteriales</taxon>
        <taxon>Sphingobacteriaceae</taxon>
        <taxon>Olivibacter</taxon>
    </lineage>
</organism>
<dbReference type="InterPro" id="IPR003838">
    <property type="entry name" value="ABC3_permease_C"/>
</dbReference>
<keyword evidence="10" id="KW-1185">Reference proteome</keyword>
<feature type="domain" description="MacB-like periplasmic core" evidence="8">
    <location>
        <begin position="20"/>
        <end position="237"/>
    </location>
</feature>
<evidence type="ECO:0000259" key="7">
    <source>
        <dbReference type="Pfam" id="PF02687"/>
    </source>
</evidence>
<dbReference type="InterPro" id="IPR050250">
    <property type="entry name" value="Macrolide_Exporter_MacB"/>
</dbReference>
<feature type="transmembrane region" description="Helical" evidence="6">
    <location>
        <begin position="292"/>
        <end position="312"/>
    </location>
</feature>
<accession>A0ABV6HEJ6</accession>
<dbReference type="InterPro" id="IPR025857">
    <property type="entry name" value="MacB_PCD"/>
</dbReference>
<name>A0ABV6HEJ6_9SPHI</name>
<evidence type="ECO:0000313" key="10">
    <source>
        <dbReference type="Proteomes" id="UP001589774"/>
    </source>
</evidence>
<feature type="transmembrane region" description="Helical" evidence="6">
    <location>
        <begin position="353"/>
        <end position="375"/>
    </location>
</feature>
<feature type="transmembrane region" description="Helical" evidence="6">
    <location>
        <begin position="434"/>
        <end position="457"/>
    </location>
</feature>
<dbReference type="Pfam" id="PF02687">
    <property type="entry name" value="FtsX"/>
    <property type="match status" value="2"/>
</dbReference>
<evidence type="ECO:0000313" key="9">
    <source>
        <dbReference type="EMBL" id="MFC0317319.1"/>
    </source>
</evidence>
<sequence length="807" mass="90173">MIRNYLKIAWRNMLKHRAHTFINILGMAIAFICSMLLLAAVYHEFSFDKFHRYKDRVFKLYEFHNLVKGTELGATMGYPVATYLKKENIGIDKVTRIKNSGREIRNGAKSLEQGINLVDPDFFDIFSFRIIHGQTRSPLDNIDAIVLNQTTATSLFGQQDPIGKPVEIKIGGDWKRLIVSAVMEDAPQNSTFKLPILARTELDPNWARTKEEWYEQHHNVYVRLAPHVSQAQAEKQLHLFVQKYLHPDGESLKRDGFKADANGDYLGMRLLSLNKLHFNTEIGSGDTVSKTYLYILLLVSIVILFIACFNFINIQISLSFTRSKELGVRKCLGAAARQVWGQLFWENFIQIGLSLFIGLLGVAALIKILTLYNFFKLDHAVLYNPQMAISVCAIWILISFLSSGYPFFILNKLKTTDIFKGKFSIIKSGIGRNILITLQFITAIILICATAICYLQFQHLRTASLGYNTASIVSIPVKDVTHGRDISAKLRTRLASNPSVLSVTGADVNLGVGKDGSTSKSQVGFSHEGKNIKTTYISADYDFLTTLSIKPLEGRDFSVAFSADTSAAVIITESMAKQLGSGQLLGRNINTDSAGRNGWHIIGIIPDFHLYSMHNPTEPLTIAIEGDPSLDYIFVKVNTQNPVATMDMLKKTYASLEPNAEFKGSYIDENIDRWYKKEKRLATLFSVSAGIAILLSCMGLFGLALIIIHQKVKEIGIRKVLGASVAHITAKVIREFVKPVIIAFLIAAPIAWWTMNLWLDDFVYRMDMPVWIFPLAGVAALLIAILTVGVQSLRAAKANPVDSLRSE</sequence>
<feature type="transmembrane region" description="Helical" evidence="6">
    <location>
        <begin position="21"/>
        <end position="42"/>
    </location>
</feature>
<keyword evidence="3 6" id="KW-0812">Transmembrane</keyword>
<keyword evidence="5 6" id="KW-0472">Membrane</keyword>
<feature type="transmembrane region" description="Helical" evidence="6">
    <location>
        <begin position="387"/>
        <end position="413"/>
    </location>
</feature>
<dbReference type="RefSeq" id="WP_165446906.1">
    <property type="nucleotide sequence ID" value="NZ_JBHLWO010000001.1"/>
</dbReference>
<feature type="transmembrane region" description="Helical" evidence="6">
    <location>
        <begin position="771"/>
        <end position="790"/>
    </location>
</feature>
<evidence type="ECO:0000256" key="3">
    <source>
        <dbReference type="ARBA" id="ARBA00022692"/>
    </source>
</evidence>
<feature type="domain" description="ABC3 transporter permease C-terminal" evidence="7">
    <location>
        <begin position="298"/>
        <end position="412"/>
    </location>
</feature>
<dbReference type="Pfam" id="PF12704">
    <property type="entry name" value="MacB_PCD"/>
    <property type="match status" value="1"/>
</dbReference>
<evidence type="ECO:0000259" key="8">
    <source>
        <dbReference type="Pfam" id="PF12704"/>
    </source>
</evidence>
<proteinExistence type="predicted"/>
<evidence type="ECO:0000256" key="2">
    <source>
        <dbReference type="ARBA" id="ARBA00022475"/>
    </source>
</evidence>
<feature type="transmembrane region" description="Helical" evidence="6">
    <location>
        <begin position="681"/>
        <end position="708"/>
    </location>
</feature>
<gene>
    <name evidence="9" type="ORF">ACFFI0_03315</name>
</gene>
<dbReference type="PANTHER" id="PTHR30572">
    <property type="entry name" value="MEMBRANE COMPONENT OF TRANSPORTER-RELATED"/>
    <property type="match status" value="1"/>
</dbReference>
<keyword evidence="4 6" id="KW-1133">Transmembrane helix</keyword>
<dbReference type="PANTHER" id="PTHR30572:SF18">
    <property type="entry name" value="ABC-TYPE MACROLIDE FAMILY EXPORT SYSTEM PERMEASE COMPONENT 2"/>
    <property type="match status" value="1"/>
</dbReference>
<comment type="subcellular location">
    <subcellularLocation>
        <location evidence="1">Cell membrane</location>
        <topology evidence="1">Multi-pass membrane protein</topology>
    </subcellularLocation>
</comment>
<evidence type="ECO:0000256" key="6">
    <source>
        <dbReference type="SAM" id="Phobius"/>
    </source>
</evidence>
<protein>
    <submittedName>
        <fullName evidence="9">ABC transporter permease</fullName>
    </submittedName>
</protein>
<dbReference type="EMBL" id="JBHLWO010000001">
    <property type="protein sequence ID" value="MFC0317319.1"/>
    <property type="molecule type" value="Genomic_DNA"/>
</dbReference>
<keyword evidence="2" id="KW-1003">Cell membrane</keyword>
<comment type="caution">
    <text evidence="9">The sequence shown here is derived from an EMBL/GenBank/DDBJ whole genome shotgun (WGS) entry which is preliminary data.</text>
</comment>
<feature type="domain" description="ABC3 transporter permease C-terminal" evidence="7">
    <location>
        <begin position="688"/>
        <end position="800"/>
    </location>
</feature>
<dbReference type="Proteomes" id="UP001589774">
    <property type="component" value="Unassembled WGS sequence"/>
</dbReference>
<evidence type="ECO:0000256" key="5">
    <source>
        <dbReference type="ARBA" id="ARBA00023136"/>
    </source>
</evidence>
<evidence type="ECO:0000256" key="1">
    <source>
        <dbReference type="ARBA" id="ARBA00004651"/>
    </source>
</evidence>
<evidence type="ECO:0000256" key="4">
    <source>
        <dbReference type="ARBA" id="ARBA00022989"/>
    </source>
</evidence>
<feature type="transmembrane region" description="Helical" evidence="6">
    <location>
        <begin position="740"/>
        <end position="759"/>
    </location>
</feature>